<evidence type="ECO:0000256" key="2">
    <source>
        <dbReference type="ARBA" id="ARBA00022723"/>
    </source>
</evidence>
<evidence type="ECO:0000313" key="10">
    <source>
        <dbReference type="Proteomes" id="UP001314170"/>
    </source>
</evidence>
<comment type="caution">
    <text evidence="9">The sequence shown here is derived from an EMBL/GenBank/DDBJ whole genome shotgun (WGS) entry which is preliminary data.</text>
</comment>
<dbReference type="SUPFAM" id="SSF57667">
    <property type="entry name" value="beta-beta-alpha zinc fingers"/>
    <property type="match status" value="1"/>
</dbReference>
<evidence type="ECO:0000259" key="8">
    <source>
        <dbReference type="PROSITE" id="PS50157"/>
    </source>
</evidence>
<keyword evidence="2" id="KW-0479">Metal-binding</keyword>
<feature type="compositionally biased region" description="Basic and acidic residues" evidence="7">
    <location>
        <begin position="164"/>
        <end position="178"/>
    </location>
</feature>
<keyword evidence="3 6" id="KW-0863">Zinc-finger</keyword>
<evidence type="ECO:0000256" key="6">
    <source>
        <dbReference type="PROSITE-ProRule" id="PRU00042"/>
    </source>
</evidence>
<dbReference type="PANTHER" id="PTHR47287">
    <property type="entry name" value="C2H2 AND C2HC ZINC FINGERS SUPERFAMILY PROTEIN"/>
    <property type="match status" value="1"/>
</dbReference>
<name>A0AAV1RT97_9ROSI</name>
<dbReference type="AlphaFoldDB" id="A0AAV1RT97"/>
<feature type="region of interest" description="Disordered" evidence="7">
    <location>
        <begin position="164"/>
        <end position="184"/>
    </location>
</feature>
<dbReference type="InterPro" id="IPR036236">
    <property type="entry name" value="Znf_C2H2_sf"/>
</dbReference>
<organism evidence="9 10">
    <name type="scientific">Dovyalis caffra</name>
    <dbReference type="NCBI Taxonomy" id="77055"/>
    <lineage>
        <taxon>Eukaryota</taxon>
        <taxon>Viridiplantae</taxon>
        <taxon>Streptophyta</taxon>
        <taxon>Embryophyta</taxon>
        <taxon>Tracheophyta</taxon>
        <taxon>Spermatophyta</taxon>
        <taxon>Magnoliopsida</taxon>
        <taxon>eudicotyledons</taxon>
        <taxon>Gunneridae</taxon>
        <taxon>Pentapetalae</taxon>
        <taxon>rosids</taxon>
        <taxon>fabids</taxon>
        <taxon>Malpighiales</taxon>
        <taxon>Salicaceae</taxon>
        <taxon>Flacourtieae</taxon>
        <taxon>Dovyalis</taxon>
    </lineage>
</organism>
<dbReference type="PROSITE" id="PS00028">
    <property type="entry name" value="ZINC_FINGER_C2H2_1"/>
    <property type="match status" value="1"/>
</dbReference>
<dbReference type="EMBL" id="CAWUPB010001159">
    <property type="protein sequence ID" value="CAK7339919.1"/>
    <property type="molecule type" value="Genomic_DNA"/>
</dbReference>
<keyword evidence="10" id="KW-1185">Reference proteome</keyword>
<gene>
    <name evidence="9" type="ORF">DCAF_LOCUS14997</name>
</gene>
<evidence type="ECO:0000256" key="7">
    <source>
        <dbReference type="SAM" id="MobiDB-lite"/>
    </source>
</evidence>
<evidence type="ECO:0000313" key="9">
    <source>
        <dbReference type="EMBL" id="CAK7339919.1"/>
    </source>
</evidence>
<evidence type="ECO:0000256" key="4">
    <source>
        <dbReference type="ARBA" id="ARBA00022833"/>
    </source>
</evidence>
<dbReference type="PANTHER" id="PTHR47287:SF13">
    <property type="entry name" value="C2H2-TYPE DOMAIN-CONTAINING PROTEIN"/>
    <property type="match status" value="1"/>
</dbReference>
<dbReference type="InterPro" id="IPR044246">
    <property type="entry name" value="ZFP3-like"/>
</dbReference>
<dbReference type="GO" id="GO:0009788">
    <property type="term" value="P:negative regulation of abscisic acid-activated signaling pathway"/>
    <property type="evidence" value="ECO:0007669"/>
    <property type="project" value="InterPro"/>
</dbReference>
<dbReference type="GO" id="GO:0008270">
    <property type="term" value="F:zinc ion binding"/>
    <property type="evidence" value="ECO:0007669"/>
    <property type="project" value="UniProtKB-KW"/>
</dbReference>
<keyword evidence="4" id="KW-0862">Zinc</keyword>
<evidence type="ECO:0000256" key="1">
    <source>
        <dbReference type="ARBA" id="ARBA00004123"/>
    </source>
</evidence>
<protein>
    <recommendedName>
        <fullName evidence="8">C2H2-type domain-containing protein</fullName>
    </recommendedName>
</protein>
<dbReference type="Gene3D" id="3.30.160.60">
    <property type="entry name" value="Classic Zinc Finger"/>
    <property type="match status" value="1"/>
</dbReference>
<comment type="subcellular location">
    <subcellularLocation>
        <location evidence="1">Nucleus</location>
    </subcellularLocation>
</comment>
<dbReference type="GO" id="GO:0005634">
    <property type="term" value="C:nucleus"/>
    <property type="evidence" value="ECO:0007669"/>
    <property type="project" value="UniProtKB-SubCell"/>
</dbReference>
<feature type="domain" description="C2H2-type" evidence="8">
    <location>
        <begin position="40"/>
        <end position="67"/>
    </location>
</feature>
<dbReference type="PROSITE" id="PS50157">
    <property type="entry name" value="ZINC_FINGER_C2H2_2"/>
    <property type="match status" value="1"/>
</dbReference>
<evidence type="ECO:0000256" key="5">
    <source>
        <dbReference type="ARBA" id="ARBA00023242"/>
    </source>
</evidence>
<accession>A0AAV1RT97</accession>
<dbReference type="Pfam" id="PF13912">
    <property type="entry name" value="zf-C2H2_6"/>
    <property type="match status" value="1"/>
</dbReference>
<keyword evidence="5" id="KW-0539">Nucleus</keyword>
<sequence length="184" mass="21051">MSSIEQNRAAEDMNSNRSNKLDLNLMDFFEGSSSGGKRMFKCKYCKNKFSTSQALGGHQNAHKRERAIEKRDKLLTEHMNYLPYPFWDMAIRSPMHYPSLGKTLGVDMNSMIHKPYSPWFRSGIGHHAGPSRAPIMNHQSRLHQVQNGGFQYVTSIVPNGNHERSIISQKEKEEDKGLELSLKL</sequence>
<dbReference type="Proteomes" id="UP001314170">
    <property type="component" value="Unassembled WGS sequence"/>
</dbReference>
<dbReference type="InterPro" id="IPR013087">
    <property type="entry name" value="Znf_C2H2_type"/>
</dbReference>
<reference evidence="9 10" key="1">
    <citation type="submission" date="2024-01" db="EMBL/GenBank/DDBJ databases">
        <authorList>
            <person name="Waweru B."/>
        </authorList>
    </citation>
    <scope>NUCLEOTIDE SEQUENCE [LARGE SCALE GENOMIC DNA]</scope>
</reference>
<proteinExistence type="predicted"/>
<evidence type="ECO:0000256" key="3">
    <source>
        <dbReference type="ARBA" id="ARBA00022771"/>
    </source>
</evidence>